<feature type="domain" description="DUF4142" evidence="2">
    <location>
        <begin position="29"/>
        <end position="162"/>
    </location>
</feature>
<keyword evidence="1" id="KW-0732">Signal</keyword>
<evidence type="ECO:0000256" key="1">
    <source>
        <dbReference type="SAM" id="SignalP"/>
    </source>
</evidence>
<organism evidence="3 4">
    <name type="scientific">Pseudomonas syringae</name>
    <dbReference type="NCBI Taxonomy" id="317"/>
    <lineage>
        <taxon>Bacteria</taxon>
        <taxon>Pseudomonadati</taxon>
        <taxon>Pseudomonadota</taxon>
        <taxon>Gammaproteobacteria</taxon>
        <taxon>Pseudomonadales</taxon>
        <taxon>Pseudomonadaceae</taxon>
        <taxon>Pseudomonas</taxon>
    </lineage>
</organism>
<dbReference type="PANTHER" id="PTHR38593">
    <property type="entry name" value="BLR2558 PROTEIN"/>
    <property type="match status" value="1"/>
</dbReference>
<evidence type="ECO:0000313" key="4">
    <source>
        <dbReference type="Proteomes" id="UP000028643"/>
    </source>
</evidence>
<dbReference type="Pfam" id="PF13628">
    <property type="entry name" value="DUF4142"/>
    <property type="match status" value="1"/>
</dbReference>
<dbReference type="PATRIC" id="fig|317.174.peg.1261"/>
<sequence length="168" mass="18393">MKQLTAFLRPTVITLALGLTTMSAFAATPAGFVDDASAKGLAEVQTSELAVQKSQSADVKKFAEMMIDDHTAANEELAQVASGLKLKVADEAELMARAKKMVLQVREESFDKAYANNQVVAHEQTIELFEEEIKSSKTPELTAFAQKTVPKLQHHLEQAKALQAKYNK</sequence>
<dbReference type="RefSeq" id="WP_047572956.1">
    <property type="nucleotide sequence ID" value="NZ_JPQT01000085.1"/>
</dbReference>
<reference evidence="3 4" key="1">
    <citation type="submission" date="2014-07" db="EMBL/GenBank/DDBJ databases">
        <title>Draft Genome Sequences of Environmental Pseudomonas syringae strains.</title>
        <authorList>
            <person name="Baltrus D.A."/>
            <person name="Berge O."/>
            <person name="Morris C."/>
        </authorList>
    </citation>
    <scope>NUCLEOTIDE SEQUENCE [LARGE SCALE GENOMIC DNA]</scope>
    <source>
        <strain evidence="3 4">CEB003</strain>
    </source>
</reference>
<gene>
    <name evidence="3" type="ORF">IV02_06195</name>
</gene>
<protein>
    <submittedName>
        <fullName evidence="3">Membrane protein</fullName>
    </submittedName>
</protein>
<comment type="caution">
    <text evidence="3">The sequence shown here is derived from an EMBL/GenBank/DDBJ whole genome shotgun (WGS) entry which is preliminary data.</text>
</comment>
<name>A0A085VCS7_PSESX</name>
<feature type="chain" id="PRO_5001798850" evidence="1">
    <location>
        <begin position="27"/>
        <end position="168"/>
    </location>
</feature>
<dbReference type="EMBL" id="JPQT01000085">
    <property type="protein sequence ID" value="KFE53240.1"/>
    <property type="molecule type" value="Genomic_DNA"/>
</dbReference>
<dbReference type="InterPro" id="IPR025419">
    <property type="entry name" value="DUF4142"/>
</dbReference>
<proteinExistence type="predicted"/>
<accession>A0A085VCS7</accession>
<feature type="signal peptide" evidence="1">
    <location>
        <begin position="1"/>
        <end position="26"/>
    </location>
</feature>
<dbReference type="AlphaFoldDB" id="A0A085VCS7"/>
<evidence type="ECO:0000259" key="2">
    <source>
        <dbReference type="Pfam" id="PF13628"/>
    </source>
</evidence>
<dbReference type="PANTHER" id="PTHR38593:SF1">
    <property type="entry name" value="BLR2558 PROTEIN"/>
    <property type="match status" value="1"/>
</dbReference>
<dbReference type="Proteomes" id="UP000028643">
    <property type="component" value="Unassembled WGS sequence"/>
</dbReference>
<dbReference type="Gene3D" id="1.20.1260.10">
    <property type="match status" value="1"/>
</dbReference>
<evidence type="ECO:0000313" key="3">
    <source>
        <dbReference type="EMBL" id="KFE53240.1"/>
    </source>
</evidence>
<dbReference type="InterPro" id="IPR012347">
    <property type="entry name" value="Ferritin-like"/>
</dbReference>